<proteinExistence type="predicted"/>
<name>A0A6B3RWX3_9RHOB</name>
<keyword evidence="3" id="KW-1185">Reference proteome</keyword>
<dbReference type="EMBL" id="JAAIKE010000005">
    <property type="protein sequence ID" value="NEX47642.1"/>
    <property type="molecule type" value="Genomic_DNA"/>
</dbReference>
<accession>A0A6B3RWX3</accession>
<sequence length="73" mass="8179">MTKPNASKAQPRQKGSKIKPARERAARALCRFAGNPEDIQFEGKPMWQHYLAEVDIVLGAVLTLDEMDRIDGL</sequence>
<comment type="caution">
    <text evidence="2">The sequence shown here is derived from an EMBL/GenBank/DDBJ whole genome shotgun (WGS) entry which is preliminary data.</text>
</comment>
<dbReference type="Proteomes" id="UP000481421">
    <property type="component" value="Unassembled WGS sequence"/>
</dbReference>
<dbReference type="AlphaFoldDB" id="A0A6B3RWX3"/>
<feature type="region of interest" description="Disordered" evidence="1">
    <location>
        <begin position="1"/>
        <end position="23"/>
    </location>
</feature>
<reference evidence="2 3" key="1">
    <citation type="submission" date="2020-02" db="EMBL/GenBank/DDBJ databases">
        <title>Rhodobacter algicola sp. nov., isolated from microalga culture.</title>
        <authorList>
            <person name="Park C.-Y."/>
        </authorList>
    </citation>
    <scope>NUCLEOTIDE SEQUENCE [LARGE SCALE GENOMIC DNA]</scope>
    <source>
        <strain evidence="2 3">ETT8</strain>
    </source>
</reference>
<gene>
    <name evidence="2" type="ORF">G3572_15625</name>
</gene>
<organism evidence="2 3">
    <name type="scientific">Pseudotabrizicola algicola</name>
    <dbReference type="NCBI Taxonomy" id="2709381"/>
    <lineage>
        <taxon>Bacteria</taxon>
        <taxon>Pseudomonadati</taxon>
        <taxon>Pseudomonadota</taxon>
        <taxon>Alphaproteobacteria</taxon>
        <taxon>Rhodobacterales</taxon>
        <taxon>Paracoccaceae</taxon>
        <taxon>Pseudotabrizicola</taxon>
    </lineage>
</organism>
<protein>
    <submittedName>
        <fullName evidence="2">Uncharacterized protein</fullName>
    </submittedName>
</protein>
<evidence type="ECO:0000313" key="2">
    <source>
        <dbReference type="EMBL" id="NEX47642.1"/>
    </source>
</evidence>
<feature type="compositionally biased region" description="Polar residues" evidence="1">
    <location>
        <begin position="1"/>
        <end position="10"/>
    </location>
</feature>
<evidence type="ECO:0000256" key="1">
    <source>
        <dbReference type="SAM" id="MobiDB-lite"/>
    </source>
</evidence>
<dbReference type="RefSeq" id="WP_164613567.1">
    <property type="nucleotide sequence ID" value="NZ_JAAIKE010000005.1"/>
</dbReference>
<evidence type="ECO:0000313" key="3">
    <source>
        <dbReference type="Proteomes" id="UP000481421"/>
    </source>
</evidence>